<sequence length="66" mass="7974">MPVVVLRPNESSDSLMKRFRKKVVKSGVLSTLRRKRWFVSKSETRRVEKKKAIRRIKRRQFTKLSE</sequence>
<evidence type="ECO:0000256" key="3">
    <source>
        <dbReference type="ARBA" id="ARBA00023274"/>
    </source>
</evidence>
<keyword evidence="2 4" id="KW-0689">Ribosomal protein</keyword>
<accession>A0A645AQ12</accession>
<evidence type="ECO:0000256" key="1">
    <source>
        <dbReference type="ARBA" id="ARBA00006640"/>
    </source>
</evidence>
<dbReference type="AlphaFoldDB" id="A0A645AQ12"/>
<dbReference type="InterPro" id="IPR038380">
    <property type="entry name" value="Ribosomal_bS21_sf"/>
</dbReference>
<organism evidence="4">
    <name type="scientific">bioreactor metagenome</name>
    <dbReference type="NCBI Taxonomy" id="1076179"/>
    <lineage>
        <taxon>unclassified sequences</taxon>
        <taxon>metagenomes</taxon>
        <taxon>ecological metagenomes</taxon>
    </lineage>
</organism>
<dbReference type="GO" id="GO:0003735">
    <property type="term" value="F:structural constituent of ribosome"/>
    <property type="evidence" value="ECO:0007669"/>
    <property type="project" value="InterPro"/>
</dbReference>
<keyword evidence="3" id="KW-0687">Ribonucleoprotein</keyword>
<evidence type="ECO:0000313" key="4">
    <source>
        <dbReference type="EMBL" id="MPM54848.1"/>
    </source>
</evidence>
<name>A0A645AQ12_9ZZZZ</name>
<dbReference type="NCBIfam" id="TIGR00030">
    <property type="entry name" value="S21p"/>
    <property type="match status" value="1"/>
</dbReference>
<dbReference type="GO" id="GO:1990904">
    <property type="term" value="C:ribonucleoprotein complex"/>
    <property type="evidence" value="ECO:0007669"/>
    <property type="project" value="UniProtKB-KW"/>
</dbReference>
<dbReference type="GO" id="GO:0006412">
    <property type="term" value="P:translation"/>
    <property type="evidence" value="ECO:0007669"/>
    <property type="project" value="InterPro"/>
</dbReference>
<comment type="caution">
    <text evidence="4">The sequence shown here is derived from an EMBL/GenBank/DDBJ whole genome shotgun (WGS) entry which is preliminary data.</text>
</comment>
<reference evidence="4" key="1">
    <citation type="submission" date="2019-08" db="EMBL/GenBank/DDBJ databases">
        <authorList>
            <person name="Kucharzyk K."/>
            <person name="Murdoch R.W."/>
            <person name="Higgins S."/>
            <person name="Loffler F."/>
        </authorList>
    </citation>
    <scope>NUCLEOTIDE SEQUENCE</scope>
</reference>
<proteinExistence type="inferred from homology"/>
<dbReference type="InterPro" id="IPR001911">
    <property type="entry name" value="Ribosomal_bS21"/>
</dbReference>
<protein>
    <submittedName>
        <fullName evidence="4">30S ribosomal protein S21</fullName>
    </submittedName>
</protein>
<dbReference type="Gene3D" id="1.20.5.1150">
    <property type="entry name" value="Ribosomal protein S8"/>
    <property type="match status" value="1"/>
</dbReference>
<comment type="similarity">
    <text evidence="1">Belongs to the bacterial ribosomal protein bS21 family.</text>
</comment>
<dbReference type="HAMAP" id="MF_00358">
    <property type="entry name" value="Ribosomal_bS21"/>
    <property type="match status" value="1"/>
</dbReference>
<dbReference type="EMBL" id="VSSQ01014993">
    <property type="protein sequence ID" value="MPM54848.1"/>
    <property type="molecule type" value="Genomic_DNA"/>
</dbReference>
<evidence type="ECO:0000256" key="2">
    <source>
        <dbReference type="ARBA" id="ARBA00022980"/>
    </source>
</evidence>
<dbReference type="Pfam" id="PF01165">
    <property type="entry name" value="Ribosomal_S21"/>
    <property type="match status" value="1"/>
</dbReference>
<dbReference type="GO" id="GO:0005840">
    <property type="term" value="C:ribosome"/>
    <property type="evidence" value="ECO:0007669"/>
    <property type="project" value="UniProtKB-KW"/>
</dbReference>
<gene>
    <name evidence="4" type="primary">rpsU_27</name>
    <name evidence="4" type="ORF">SDC9_101630</name>
</gene>